<keyword evidence="3" id="KW-1185">Reference proteome</keyword>
<dbReference type="CDD" id="cd06547">
    <property type="entry name" value="GH85_ENGase"/>
    <property type="match status" value="1"/>
</dbReference>
<sequence>MQGGYKSDANIQGNQISDTQYTLQYWKYVDIFIYFSHHRITIPPVTWTNAAHRNSVLSLGTFIVEWGEGIPEVLKLMYGPNYNPDLPSTQRDFDCHYADRLVDLAVYYNFDGWLINIESPLPSGIHAIVLSRFLKYLTTTIHARKKHSQIIWYDSVISDGSLRWQDQLNTKNALFFDACDSMFVNYTWNEQRIHQSALNAGADKHKLFTGIDVWGRNTFGGGGFNVHRALREVSKNGTGVAIFAPAWTFERFGGESFHQIENRFWEDVDQQLTVELSPDETTKIDNDDLGCISQYLKAKPITNEEFYTDFDTGCGKATFIGGTKVSDLPWTHISHQNILPNDVIVDWISVIGGKFKESNSREIWCDYQLDHSEAYHGGSSVCFSNNTKIEGNIQSSIKYQLFTFNTDVSSKVLKIMYKKRGITFGISLTIQSQFLKEYIIFADQKEGAWDEITIDFEKQQISGVLLKLGLVFSFKNAEGILEYSKQDLGLETHELRDFKVNIGSVYLGKQCIGISSKELKGIVHFGQMEDGKYLIDWSSLGMDFDYACVFEGSTYLGRSFTFAYLLDRLVDPSNIKVHAYKFGKRVTILST</sequence>
<dbReference type="Pfam" id="PF03644">
    <property type="entry name" value="Glyco_hydro_85"/>
    <property type="match status" value="1"/>
</dbReference>
<proteinExistence type="predicted"/>
<reference evidence="2" key="1">
    <citation type="submission" date="2020-05" db="EMBL/GenBank/DDBJ databases">
        <title>Phylogenomic resolution of chytrid fungi.</title>
        <authorList>
            <person name="Stajich J.E."/>
            <person name="Amses K."/>
            <person name="Simmons R."/>
            <person name="Seto K."/>
            <person name="Myers J."/>
            <person name="Bonds A."/>
            <person name="Quandt C.A."/>
            <person name="Barry K."/>
            <person name="Liu P."/>
            <person name="Grigoriev I."/>
            <person name="Longcore J.E."/>
            <person name="James T.Y."/>
        </authorList>
    </citation>
    <scope>NUCLEOTIDE SEQUENCE</scope>
    <source>
        <strain evidence="2">PLAUS21</strain>
    </source>
</reference>
<evidence type="ECO:0000313" key="2">
    <source>
        <dbReference type="EMBL" id="KAJ3253423.1"/>
    </source>
</evidence>
<accession>A0AAD5Y119</accession>
<dbReference type="GO" id="GO:0005829">
    <property type="term" value="C:cytosol"/>
    <property type="evidence" value="ECO:0007669"/>
    <property type="project" value="UniProtKB-SubCell"/>
</dbReference>
<dbReference type="PANTHER" id="PTHR13246">
    <property type="entry name" value="ENDO BETA N-ACETYLGLUCOSAMINIDASE"/>
    <property type="match status" value="1"/>
</dbReference>
<evidence type="ECO:0000259" key="1">
    <source>
        <dbReference type="Pfam" id="PF03644"/>
    </source>
</evidence>
<gene>
    <name evidence="2" type="ORF">HK103_000692</name>
</gene>
<organism evidence="2 3">
    <name type="scientific">Boothiomyces macroporosus</name>
    <dbReference type="NCBI Taxonomy" id="261099"/>
    <lineage>
        <taxon>Eukaryota</taxon>
        <taxon>Fungi</taxon>
        <taxon>Fungi incertae sedis</taxon>
        <taxon>Chytridiomycota</taxon>
        <taxon>Chytridiomycota incertae sedis</taxon>
        <taxon>Chytridiomycetes</taxon>
        <taxon>Rhizophydiales</taxon>
        <taxon>Terramycetaceae</taxon>
        <taxon>Boothiomyces</taxon>
    </lineage>
</organism>
<dbReference type="InterPro" id="IPR017853">
    <property type="entry name" value="GH"/>
</dbReference>
<name>A0AAD5Y119_9FUNG</name>
<dbReference type="InterPro" id="IPR032979">
    <property type="entry name" value="ENGase"/>
</dbReference>
<dbReference type="Proteomes" id="UP001210925">
    <property type="component" value="Unassembled WGS sequence"/>
</dbReference>
<dbReference type="EMBL" id="JADGKB010000110">
    <property type="protein sequence ID" value="KAJ3253423.1"/>
    <property type="molecule type" value="Genomic_DNA"/>
</dbReference>
<dbReference type="Gene3D" id="3.20.20.80">
    <property type="entry name" value="Glycosidases"/>
    <property type="match status" value="1"/>
</dbReference>
<feature type="domain" description="Cytosolic endo-beta-N-acetylglucosaminidase TIM barrel" evidence="1">
    <location>
        <begin position="8"/>
        <end position="317"/>
    </location>
</feature>
<dbReference type="InterPro" id="IPR005201">
    <property type="entry name" value="TIM_ENGase"/>
</dbReference>
<evidence type="ECO:0000313" key="3">
    <source>
        <dbReference type="Proteomes" id="UP001210925"/>
    </source>
</evidence>
<dbReference type="GO" id="GO:0033925">
    <property type="term" value="F:mannosyl-glycoprotein endo-beta-N-acetylglucosaminidase activity"/>
    <property type="evidence" value="ECO:0007669"/>
    <property type="project" value="UniProtKB-EC"/>
</dbReference>
<dbReference type="SUPFAM" id="SSF51445">
    <property type="entry name" value="(Trans)glycosidases"/>
    <property type="match status" value="1"/>
</dbReference>
<protein>
    <recommendedName>
        <fullName evidence="1">Cytosolic endo-beta-N-acetylglucosaminidase TIM barrel domain-containing protein</fullName>
    </recommendedName>
</protein>
<dbReference type="AlphaFoldDB" id="A0AAD5Y119"/>
<dbReference type="Gene3D" id="2.60.120.260">
    <property type="entry name" value="Galactose-binding domain-like"/>
    <property type="match status" value="1"/>
</dbReference>
<comment type="caution">
    <text evidence="2">The sequence shown here is derived from an EMBL/GenBank/DDBJ whole genome shotgun (WGS) entry which is preliminary data.</text>
</comment>
<dbReference type="PANTHER" id="PTHR13246:SF1">
    <property type="entry name" value="CYTOSOLIC ENDO-BETA-N-ACETYLGLUCOSAMINIDASE"/>
    <property type="match status" value="1"/>
</dbReference>